<accession>A0AAW0FPT2</accession>
<name>A0AAW0FPT2_9APHY</name>
<dbReference type="Proteomes" id="UP001385951">
    <property type="component" value="Unassembled WGS sequence"/>
</dbReference>
<dbReference type="InterPro" id="IPR023210">
    <property type="entry name" value="NADP_OxRdtase_dom"/>
</dbReference>
<dbReference type="AlphaFoldDB" id="A0AAW0FPT2"/>
<evidence type="ECO:0000313" key="4">
    <source>
        <dbReference type="EMBL" id="KAK7683693.1"/>
    </source>
</evidence>
<protein>
    <recommendedName>
        <fullName evidence="3">NADP-dependent oxidoreductase domain-containing protein</fullName>
    </recommendedName>
</protein>
<comment type="similarity">
    <text evidence="2">Belongs to the aldo/keto reductase family. Aldo/keto reductase 2 subfamily.</text>
</comment>
<feature type="domain" description="NADP-dependent oxidoreductase" evidence="3">
    <location>
        <begin position="32"/>
        <end position="344"/>
    </location>
</feature>
<reference evidence="4 5" key="1">
    <citation type="submission" date="2022-09" db="EMBL/GenBank/DDBJ databases">
        <authorList>
            <person name="Palmer J.M."/>
        </authorList>
    </citation>
    <scope>NUCLEOTIDE SEQUENCE [LARGE SCALE GENOMIC DNA]</scope>
    <source>
        <strain evidence="4 5">DSM 7382</strain>
    </source>
</reference>
<organism evidence="4 5">
    <name type="scientific">Cerrena zonata</name>
    <dbReference type="NCBI Taxonomy" id="2478898"/>
    <lineage>
        <taxon>Eukaryota</taxon>
        <taxon>Fungi</taxon>
        <taxon>Dikarya</taxon>
        <taxon>Basidiomycota</taxon>
        <taxon>Agaricomycotina</taxon>
        <taxon>Agaricomycetes</taxon>
        <taxon>Polyporales</taxon>
        <taxon>Cerrenaceae</taxon>
        <taxon>Cerrena</taxon>
    </lineage>
</organism>
<dbReference type="SUPFAM" id="SSF51430">
    <property type="entry name" value="NAD(P)-linked oxidoreductase"/>
    <property type="match status" value="1"/>
</dbReference>
<evidence type="ECO:0000256" key="1">
    <source>
        <dbReference type="ARBA" id="ARBA00023002"/>
    </source>
</evidence>
<proteinExistence type="inferred from homology"/>
<comment type="caution">
    <text evidence="4">The sequence shown here is derived from an EMBL/GenBank/DDBJ whole genome shotgun (WGS) entry which is preliminary data.</text>
</comment>
<sequence length="386" mass="43512">MSSSFVTFPPPPPTKLGRHRVLSTTAGVHVSPICLGAMSIGDQWDRVGMGSMDKESSFKLLDAFYDAGGNFIDTANAYQYQTSEMFIGEWMEKRNIRHEIVIATKYTTNLKWGMTQPGHQDGTHTGNSIKSMFVSVESSLKNLRTNYIDILYVHWWDFVTSIEEVMNGLHNLVVQGKVLYLGISDTPAWVVSRANTYARAYGKTPFVVYQGAWNVLQRDLEREIIPMVKAEGMAIAPYNVLAGGKIRSDAEEERRRQTGEKGRTIISDNWERTPDERKVCLALEKVAQEVGAKSITAVAIAYVMQKVPYVFPIVGGRKIEHLHQNIEALDISLTKEQIKYIEDVKPFDLGFPCNFFGNGTEYNMMFKMGGTFDRWPEAEAIRPSNV</sequence>
<evidence type="ECO:0000256" key="2">
    <source>
        <dbReference type="ARBA" id="ARBA00038157"/>
    </source>
</evidence>
<gene>
    <name evidence="4" type="ORF">QCA50_013069</name>
</gene>
<dbReference type="EMBL" id="JASBNA010000029">
    <property type="protein sequence ID" value="KAK7683693.1"/>
    <property type="molecule type" value="Genomic_DNA"/>
</dbReference>
<dbReference type="Pfam" id="PF00248">
    <property type="entry name" value="Aldo_ket_red"/>
    <property type="match status" value="1"/>
</dbReference>
<dbReference type="Gene3D" id="3.20.20.100">
    <property type="entry name" value="NADP-dependent oxidoreductase domain"/>
    <property type="match status" value="1"/>
</dbReference>
<dbReference type="PANTHER" id="PTHR43364">
    <property type="entry name" value="NADH-SPECIFIC METHYLGLYOXAL REDUCTASE-RELATED"/>
    <property type="match status" value="1"/>
</dbReference>
<keyword evidence="5" id="KW-1185">Reference proteome</keyword>
<dbReference type="InterPro" id="IPR050523">
    <property type="entry name" value="AKR_Detox_Biosynth"/>
</dbReference>
<dbReference type="GO" id="GO:0016491">
    <property type="term" value="F:oxidoreductase activity"/>
    <property type="evidence" value="ECO:0007669"/>
    <property type="project" value="UniProtKB-KW"/>
</dbReference>
<evidence type="ECO:0000259" key="3">
    <source>
        <dbReference type="Pfam" id="PF00248"/>
    </source>
</evidence>
<dbReference type="InterPro" id="IPR036812">
    <property type="entry name" value="NAD(P)_OxRdtase_dom_sf"/>
</dbReference>
<dbReference type="PANTHER" id="PTHR43364:SF2">
    <property type="entry name" value="ARYL-ALCOHOL DEHYDROGENASE AAD10-RELATED"/>
    <property type="match status" value="1"/>
</dbReference>
<evidence type="ECO:0000313" key="5">
    <source>
        <dbReference type="Proteomes" id="UP001385951"/>
    </source>
</evidence>
<keyword evidence="1" id="KW-0560">Oxidoreductase</keyword>